<name>A0A2H5N3T2_CITUN</name>
<sequence length="85" mass="9206">LSVSPPVFEGNTPTRPYVMSRCLVAEFCEQGSRRGDPVNDSWQDVHSYPRIKARGPSPFTHTDDNGASTSEGGENNGRGLLKTGI</sequence>
<dbReference type="Proteomes" id="UP000236630">
    <property type="component" value="Unassembled WGS sequence"/>
</dbReference>
<dbReference type="EMBL" id="BDQV01001765">
    <property type="protein sequence ID" value="GAY34722.1"/>
    <property type="molecule type" value="Genomic_DNA"/>
</dbReference>
<gene>
    <name evidence="2" type="ORF">CUMW_277070</name>
</gene>
<organism evidence="2 3">
    <name type="scientific">Citrus unshiu</name>
    <name type="common">Satsuma mandarin</name>
    <name type="synonym">Citrus nobilis var. unshiu</name>
    <dbReference type="NCBI Taxonomy" id="55188"/>
    <lineage>
        <taxon>Eukaryota</taxon>
        <taxon>Viridiplantae</taxon>
        <taxon>Streptophyta</taxon>
        <taxon>Embryophyta</taxon>
        <taxon>Tracheophyta</taxon>
        <taxon>Spermatophyta</taxon>
        <taxon>Magnoliopsida</taxon>
        <taxon>eudicotyledons</taxon>
        <taxon>Gunneridae</taxon>
        <taxon>Pentapetalae</taxon>
        <taxon>rosids</taxon>
        <taxon>malvids</taxon>
        <taxon>Sapindales</taxon>
        <taxon>Rutaceae</taxon>
        <taxon>Aurantioideae</taxon>
        <taxon>Citrus</taxon>
    </lineage>
</organism>
<dbReference type="AlphaFoldDB" id="A0A2H5N3T2"/>
<comment type="caution">
    <text evidence="2">The sequence shown here is derived from an EMBL/GenBank/DDBJ whole genome shotgun (WGS) entry which is preliminary data.</text>
</comment>
<reference evidence="2 3" key="1">
    <citation type="journal article" date="2017" name="Front. Genet.">
        <title>Draft sequencing of the heterozygous diploid genome of Satsuma (Citrus unshiu Marc.) using a hybrid assembly approach.</title>
        <authorList>
            <person name="Shimizu T."/>
            <person name="Tanizawa Y."/>
            <person name="Mochizuki T."/>
            <person name="Nagasaki H."/>
            <person name="Yoshioka T."/>
            <person name="Toyoda A."/>
            <person name="Fujiyama A."/>
            <person name="Kaminuma E."/>
            <person name="Nakamura Y."/>
        </authorList>
    </citation>
    <scope>NUCLEOTIDE SEQUENCE [LARGE SCALE GENOMIC DNA]</scope>
    <source>
        <strain evidence="3">cv. Miyagawa wase</strain>
    </source>
</reference>
<keyword evidence="3" id="KW-1185">Reference proteome</keyword>
<accession>A0A2H5N3T2</accession>
<evidence type="ECO:0000256" key="1">
    <source>
        <dbReference type="SAM" id="MobiDB-lite"/>
    </source>
</evidence>
<feature type="non-terminal residue" evidence="2">
    <location>
        <position position="1"/>
    </location>
</feature>
<protein>
    <submittedName>
        <fullName evidence="2">Uncharacterized protein</fullName>
    </submittedName>
</protein>
<evidence type="ECO:0000313" key="3">
    <source>
        <dbReference type="Proteomes" id="UP000236630"/>
    </source>
</evidence>
<feature type="region of interest" description="Disordered" evidence="1">
    <location>
        <begin position="32"/>
        <end position="85"/>
    </location>
</feature>
<proteinExistence type="predicted"/>
<evidence type="ECO:0000313" key="2">
    <source>
        <dbReference type="EMBL" id="GAY34722.1"/>
    </source>
</evidence>